<gene>
    <name evidence="2" type="ORF">F8M41_004114</name>
</gene>
<evidence type="ECO:0000313" key="3">
    <source>
        <dbReference type="Proteomes" id="UP000439903"/>
    </source>
</evidence>
<feature type="region of interest" description="Disordered" evidence="1">
    <location>
        <begin position="62"/>
        <end position="114"/>
    </location>
</feature>
<dbReference type="EMBL" id="WTPW01000138">
    <property type="protein sequence ID" value="KAF0543331.1"/>
    <property type="molecule type" value="Genomic_DNA"/>
</dbReference>
<feature type="compositionally biased region" description="Basic and acidic residues" evidence="1">
    <location>
        <begin position="80"/>
        <end position="91"/>
    </location>
</feature>
<dbReference type="Proteomes" id="UP000439903">
    <property type="component" value="Unassembled WGS sequence"/>
</dbReference>
<organism evidence="2 3">
    <name type="scientific">Gigaspora margarita</name>
    <dbReference type="NCBI Taxonomy" id="4874"/>
    <lineage>
        <taxon>Eukaryota</taxon>
        <taxon>Fungi</taxon>
        <taxon>Fungi incertae sedis</taxon>
        <taxon>Mucoromycota</taxon>
        <taxon>Glomeromycotina</taxon>
        <taxon>Glomeromycetes</taxon>
        <taxon>Diversisporales</taxon>
        <taxon>Gigasporaceae</taxon>
        <taxon>Gigaspora</taxon>
    </lineage>
</organism>
<comment type="caution">
    <text evidence="2">The sequence shown here is derived from an EMBL/GenBank/DDBJ whole genome shotgun (WGS) entry which is preliminary data.</text>
</comment>
<sequence>MQQQGLNGFFNALTLIADSSPSESQVHDDNEITIQAENSTKIYGDFMLASDYESFDMVKEFSTTDLPESPRNALIEFDQNVEKESDTDLKNKPKGPKQMEGQINKENKGQQSQMNKEALEKFLTGNVFHNCTFNFG</sequence>
<dbReference type="OrthoDB" id="2462171at2759"/>
<keyword evidence="3" id="KW-1185">Reference proteome</keyword>
<dbReference type="AlphaFoldDB" id="A0A8H4ERV5"/>
<protein>
    <submittedName>
        <fullName evidence="2">Uncharacterized protein</fullName>
    </submittedName>
</protein>
<reference evidence="2 3" key="1">
    <citation type="journal article" date="2019" name="Environ. Microbiol.">
        <title>At the nexus of three kingdoms: the genome of the mycorrhizal fungus Gigaspora margarita provides insights into plant, endobacterial and fungal interactions.</title>
        <authorList>
            <person name="Venice F."/>
            <person name="Ghignone S."/>
            <person name="Salvioli di Fossalunga A."/>
            <person name="Amselem J."/>
            <person name="Novero M."/>
            <person name="Xianan X."/>
            <person name="Sedzielewska Toro K."/>
            <person name="Morin E."/>
            <person name="Lipzen A."/>
            <person name="Grigoriev I.V."/>
            <person name="Henrissat B."/>
            <person name="Martin F.M."/>
            <person name="Bonfante P."/>
        </authorList>
    </citation>
    <scope>NUCLEOTIDE SEQUENCE [LARGE SCALE GENOMIC DNA]</scope>
    <source>
        <strain evidence="2 3">BEG34</strain>
    </source>
</reference>
<evidence type="ECO:0000256" key="1">
    <source>
        <dbReference type="SAM" id="MobiDB-lite"/>
    </source>
</evidence>
<proteinExistence type="predicted"/>
<evidence type="ECO:0000313" key="2">
    <source>
        <dbReference type="EMBL" id="KAF0543331.1"/>
    </source>
</evidence>
<accession>A0A8H4ERV5</accession>
<name>A0A8H4ERV5_GIGMA</name>